<feature type="repeat" description="ANK" evidence="3">
    <location>
        <begin position="1639"/>
        <end position="1671"/>
    </location>
</feature>
<dbReference type="SUPFAM" id="SSF48403">
    <property type="entry name" value="Ankyrin repeat"/>
    <property type="match status" value="2"/>
</dbReference>
<feature type="compositionally biased region" description="Acidic residues" evidence="5">
    <location>
        <begin position="1795"/>
        <end position="1804"/>
    </location>
</feature>
<evidence type="ECO:0008006" key="8">
    <source>
        <dbReference type="Google" id="ProtNLM"/>
    </source>
</evidence>
<proteinExistence type="predicted"/>
<keyword evidence="7" id="KW-1185">Reference proteome</keyword>
<evidence type="ECO:0000256" key="2">
    <source>
        <dbReference type="ARBA" id="ARBA00023043"/>
    </source>
</evidence>
<dbReference type="InterPro" id="IPR002110">
    <property type="entry name" value="Ankyrin_rpt"/>
</dbReference>
<dbReference type="Pfam" id="PF00023">
    <property type="entry name" value="Ank"/>
    <property type="match status" value="1"/>
</dbReference>
<dbReference type="Gene3D" id="1.25.40.20">
    <property type="entry name" value="Ankyrin repeat-containing domain"/>
    <property type="match status" value="4"/>
</dbReference>
<feature type="repeat" description="ANK" evidence="3">
    <location>
        <begin position="714"/>
        <end position="736"/>
    </location>
</feature>
<dbReference type="PRINTS" id="PR01415">
    <property type="entry name" value="ANKYRIN"/>
</dbReference>
<feature type="region of interest" description="Disordered" evidence="5">
    <location>
        <begin position="1249"/>
        <end position="1297"/>
    </location>
</feature>
<protein>
    <recommendedName>
        <fullName evidence="8">Ankyrin repeat protein</fullName>
    </recommendedName>
</protein>
<dbReference type="InterPro" id="IPR036770">
    <property type="entry name" value="Ankyrin_rpt-contain_sf"/>
</dbReference>
<dbReference type="InterPro" id="IPR051165">
    <property type="entry name" value="Multifunctional_ANK_Repeat"/>
</dbReference>
<dbReference type="Pfam" id="PF12796">
    <property type="entry name" value="Ank_2"/>
    <property type="match status" value="1"/>
</dbReference>
<feature type="coiled-coil region" evidence="4">
    <location>
        <begin position="997"/>
        <end position="1031"/>
    </location>
</feature>
<feature type="compositionally biased region" description="Basic and acidic residues" evidence="5">
    <location>
        <begin position="1179"/>
        <end position="1194"/>
    </location>
</feature>
<feature type="compositionally biased region" description="Polar residues" evidence="5">
    <location>
        <begin position="1249"/>
        <end position="1262"/>
    </location>
</feature>
<gene>
    <name evidence="6" type="ORF">B0A50_06556</name>
</gene>
<name>A0A4U0TRW4_9PEZI</name>
<feature type="repeat" description="ANK" evidence="3">
    <location>
        <begin position="574"/>
        <end position="606"/>
    </location>
</feature>
<feature type="region of interest" description="Disordered" evidence="5">
    <location>
        <begin position="601"/>
        <end position="702"/>
    </location>
</feature>
<dbReference type="PROSITE" id="PS50297">
    <property type="entry name" value="ANK_REP_REGION"/>
    <property type="match status" value="5"/>
</dbReference>
<keyword evidence="1" id="KW-0677">Repeat</keyword>
<reference evidence="6 7" key="1">
    <citation type="submission" date="2017-03" db="EMBL/GenBank/DDBJ databases">
        <title>Genomes of endolithic fungi from Antarctica.</title>
        <authorList>
            <person name="Coleine C."/>
            <person name="Masonjones S."/>
            <person name="Stajich J.E."/>
        </authorList>
    </citation>
    <scope>NUCLEOTIDE SEQUENCE [LARGE SCALE GENOMIC DNA]</scope>
    <source>
        <strain evidence="6 7">CCFEE 6315</strain>
    </source>
</reference>
<evidence type="ECO:0000313" key="6">
    <source>
        <dbReference type="EMBL" id="TKA24827.1"/>
    </source>
</evidence>
<dbReference type="PANTHER" id="PTHR24123">
    <property type="entry name" value="ANKYRIN REPEAT-CONTAINING"/>
    <property type="match status" value="1"/>
</dbReference>
<sequence length="1824" mass="205004">MATSTEALKINMPELPAKHDEFISYVATHSDMPVWELVEPYKQYDAEMRKVFAQKPDHPAAATPNIVPIFNGRDEKHMTVRARDVEVESRKVRECYIMPLKDEDRRADGSPAIVQSLKDFRTSFNVFSESSLVDLDWSNVVVAGSAVVTSLLAVPDKHAGSKRALRDYYHEQLAPASDVDLFIYGLTEEQAKEKIKQIEQSIRNAILAETTTVRTKNAITIASQYPTRHVQIVLRIYKSISEILTGFDVDCSCAAYDGNQVWASPRALAAYVTQTNTIDLTRRSPSYESRLSKYAHRGFEVYWPDLNRSRIDPTIFERSFGRTEGLARLLILEKLPKSQDRDAYLDQRRAERGRPAINRWRMSRSMIRDNIKNDYEDEVAEWVDAEAVSDYHTFTIPYGPHFHARKIEKLLYTMDLLMNAEWNLPKDREVNLHRHPAFFGRAEDVFNDCCGSCPNPKTVEEEEVSEEESKVYISGVIQFIKDNPGRQTIGSFNPLTSEAWTDMAYVGNTEGLCKAIVDGDSEYVKSWLKQEGNDPNTRDFTGRTPLHLAAANSTPGIVQSLIDHGARLVARLVDGKTALHLAAMRGSVEIVSALLQRSEANEEQEEAKHEARRAARAAAKDGKPLHSAMRETKPSESEAPASDGNESDMSVDIVDTDGEDDEDEDEDEDLDATTENSMVNIKSPAPEADDVALEGNESDDGPDVYDVNVVAWDAAVSPLHLAIINGHCDVVKTLVEEFGADVLLPIKLITDDGSFARVAILTLVLALQLPTEKAQEMTRTLIQLGASSAQADMDQNTALHYCVADFPDMLDTLVDADKTGTGRALNHLSASGHWQPVQFQSPFLTAIKAKDSLTALRLLADGAKPLIDFSSYIKAYQTKAEPSKDSKRNKTDFENTVEQPVVTAVQCELPGLAKTLVEQHGVDPNTLTVSGWRAVHYEHMRTHLQGKSLIDAVRWKIENLKRWEHKRNNYDPPIPLQDESTYFQGLKEGSYAWWSAQKQLDQAKDRYKRELEAYEDNVKHAQDDTGVAEKQAAIDAMLNVFESLEALLLEKGGKPFCELYPDVEDSYVRPNPPVHFYEPPKPKPFVVDYTFRIPDLTEEKQTRYMELFEAVWKADLQAVKELTLIPWSSSDSLDQPPLKIAVQDQHDLSPFAIAVLQNHYELATAIMEIARAQYVPSDEPHKERFRLDGGRETEPSNAGTSDEIRIYSEVVDEQFTVETIGEVSTHVKSRTTPFAMMLWNCPASNFQVGSASPSPQGSNSHSYLGPRQQHSMAGKRTNAESVKASINGLSDQKSKQVGPPRNLIQFALHNDKQDLLRYLLALEQDYTRAGIQLSDDDAIRYCDVHEADYLEAIKLDRPHLTAELIKRTGAGIPFNKLIKHAGIESKEKPKYYQGLSVYGKKRKDWADAGRGENFQPVENHRPGLLEAAREGSLETVKWFLSDGPMRSYQQFAESSENDQRIKSLFDVKVFEAALARFLSARSRLAIHCSIIGNAVPEAKELLRFLIKSMPDAIDAKNSEGITPLAVAFRQYDDEAAKILIEAGADQTCRDKQGNNIIHNLFKGTLDTEKTVQQLPKMLELVDKRVLPTLFIERSSEHPGSLTPLAQWIRRGWRGSCADSLLRIMLKYSKGEELNVINGEGHTPLHVAIQYDQPGFSRIILEHDATLLLRENATGRTPYEMVVDAAIAPYISSPPPLPGTPGHFMLKARRWGIRPDWYLDLAAQRPKGFVQEISEDRRSERERVWDLVKETKEKLETQGLVKRRLVSLNEANEVARRLAANQSAQRTPKRSKYDEDAGGVEEEDSQQGADEVQLWLPHAKSHVSD</sequence>
<evidence type="ECO:0000256" key="1">
    <source>
        <dbReference type="ARBA" id="ARBA00022737"/>
    </source>
</evidence>
<feature type="compositionally biased region" description="Basic and acidic residues" evidence="5">
    <location>
        <begin position="606"/>
        <end position="636"/>
    </location>
</feature>
<dbReference type="Proteomes" id="UP000308549">
    <property type="component" value="Unassembled WGS sequence"/>
</dbReference>
<feature type="repeat" description="ANK" evidence="3">
    <location>
        <begin position="1519"/>
        <end position="1551"/>
    </location>
</feature>
<feature type="compositionally biased region" description="Acidic residues" evidence="5">
    <location>
        <begin position="654"/>
        <end position="672"/>
    </location>
</feature>
<dbReference type="EMBL" id="NAJL01000040">
    <property type="protein sequence ID" value="TKA24827.1"/>
    <property type="molecule type" value="Genomic_DNA"/>
</dbReference>
<feature type="compositionally biased region" description="Acidic residues" evidence="5">
    <location>
        <begin position="687"/>
        <end position="702"/>
    </location>
</feature>
<comment type="caution">
    <text evidence="6">The sequence shown here is derived from an EMBL/GenBank/DDBJ whole genome shotgun (WGS) entry which is preliminary data.</text>
</comment>
<evidence type="ECO:0000256" key="3">
    <source>
        <dbReference type="PROSITE-ProRule" id="PRU00023"/>
    </source>
</evidence>
<keyword evidence="2 3" id="KW-0040">ANK repeat</keyword>
<dbReference type="Pfam" id="PF26128">
    <property type="entry name" value="Gad2"/>
    <property type="match status" value="1"/>
</dbReference>
<keyword evidence="4" id="KW-0175">Coiled coil</keyword>
<organism evidence="6 7">
    <name type="scientific">Salinomyces thailandicus</name>
    <dbReference type="NCBI Taxonomy" id="706561"/>
    <lineage>
        <taxon>Eukaryota</taxon>
        <taxon>Fungi</taxon>
        <taxon>Dikarya</taxon>
        <taxon>Ascomycota</taxon>
        <taxon>Pezizomycotina</taxon>
        <taxon>Dothideomycetes</taxon>
        <taxon>Dothideomycetidae</taxon>
        <taxon>Mycosphaerellales</taxon>
        <taxon>Teratosphaeriaceae</taxon>
        <taxon>Salinomyces</taxon>
    </lineage>
</organism>
<evidence type="ECO:0000256" key="4">
    <source>
        <dbReference type="SAM" id="Coils"/>
    </source>
</evidence>
<dbReference type="PANTHER" id="PTHR24123:SF33">
    <property type="entry name" value="PROTEIN HOS4"/>
    <property type="match status" value="1"/>
</dbReference>
<dbReference type="OrthoDB" id="539213at2759"/>
<feature type="repeat" description="ANK" evidence="3">
    <location>
        <begin position="541"/>
        <end position="568"/>
    </location>
</feature>
<dbReference type="PROSITE" id="PS50088">
    <property type="entry name" value="ANK_REPEAT"/>
    <property type="match status" value="5"/>
</dbReference>
<feature type="region of interest" description="Disordered" evidence="5">
    <location>
        <begin position="1179"/>
        <end position="1202"/>
    </location>
</feature>
<accession>A0A4U0TRW4</accession>
<dbReference type="SMART" id="SM00248">
    <property type="entry name" value="ANK"/>
    <property type="match status" value="10"/>
</dbReference>
<evidence type="ECO:0000313" key="7">
    <source>
        <dbReference type="Proteomes" id="UP000308549"/>
    </source>
</evidence>
<evidence type="ECO:0000256" key="5">
    <source>
        <dbReference type="SAM" id="MobiDB-lite"/>
    </source>
</evidence>
<feature type="region of interest" description="Disordered" evidence="5">
    <location>
        <begin position="1778"/>
        <end position="1824"/>
    </location>
</feature>